<reference evidence="1 2" key="1">
    <citation type="submission" date="2023-02" db="EMBL/GenBank/DDBJ databases">
        <title>Devosia algicola sp. nov., isolated from the phycosphere of marine algae.</title>
        <authorList>
            <person name="Kim J.M."/>
            <person name="Lee J.K."/>
            <person name="Choi B.J."/>
            <person name="Bayburt H."/>
            <person name="Jeon C.O."/>
        </authorList>
    </citation>
    <scope>NUCLEOTIDE SEQUENCE [LARGE SCALE GENOMIC DNA]</scope>
    <source>
        <strain evidence="1 2">G20-9</strain>
    </source>
</reference>
<name>A0ABY7YJT1_9HYPH</name>
<proteinExistence type="predicted"/>
<dbReference type="Gene3D" id="3.20.20.410">
    <property type="entry name" value="Protein of unknown function UPF0759"/>
    <property type="match status" value="1"/>
</dbReference>
<dbReference type="InterPro" id="IPR002763">
    <property type="entry name" value="DUF72"/>
</dbReference>
<dbReference type="RefSeq" id="WP_282217848.1">
    <property type="nucleotide sequence ID" value="NZ_CP118246.1"/>
</dbReference>
<dbReference type="InterPro" id="IPR036520">
    <property type="entry name" value="UPF0759_sf"/>
</dbReference>
<dbReference type="Pfam" id="PF01904">
    <property type="entry name" value="DUF72"/>
    <property type="match status" value="1"/>
</dbReference>
<evidence type="ECO:0000313" key="1">
    <source>
        <dbReference type="EMBL" id="WDR01437.1"/>
    </source>
</evidence>
<protein>
    <submittedName>
        <fullName evidence="1">DUF72 domain-containing protein</fullName>
    </submittedName>
</protein>
<sequence length="283" mass="31498">MSNIATVRTGTAGWVYAPWRGEFYPPGLVQKNELAYAASRLGTIEINATFRANQKPASFIKWASSTPDGFMFSIKGPQLVTHIRRLKNCQTELANFFASGPLALGNKMGPFVWQLPPNLRLDLEVLGQFLAMLPKSPEQYLALAREADDRLKSEPFLDFDTTPPIRHAMEVRNAALYAEPVFDLLAQHNVALVLADTPEQPKRLRTADFVYCRLQGPAREEATTYSPQDIADWAAIMQNWIEQDCAVFAYFVHEDKLHAPANAIALRQALGITLPGDGPSQIV</sequence>
<dbReference type="PANTHER" id="PTHR30348">
    <property type="entry name" value="UNCHARACTERIZED PROTEIN YECE"/>
    <property type="match status" value="1"/>
</dbReference>
<dbReference type="EMBL" id="CP118246">
    <property type="protein sequence ID" value="WDR01437.1"/>
    <property type="molecule type" value="Genomic_DNA"/>
</dbReference>
<dbReference type="PANTHER" id="PTHR30348:SF4">
    <property type="entry name" value="DUF72 DOMAIN-CONTAINING PROTEIN"/>
    <property type="match status" value="1"/>
</dbReference>
<accession>A0ABY7YJT1</accession>
<organism evidence="1 2">
    <name type="scientific">Devosia algicola</name>
    <dbReference type="NCBI Taxonomy" id="3026418"/>
    <lineage>
        <taxon>Bacteria</taxon>
        <taxon>Pseudomonadati</taxon>
        <taxon>Pseudomonadota</taxon>
        <taxon>Alphaproteobacteria</taxon>
        <taxon>Hyphomicrobiales</taxon>
        <taxon>Devosiaceae</taxon>
        <taxon>Devosia</taxon>
    </lineage>
</organism>
<dbReference type="Proteomes" id="UP001220530">
    <property type="component" value="Chromosome"/>
</dbReference>
<keyword evidence="2" id="KW-1185">Reference proteome</keyword>
<gene>
    <name evidence="1" type="ORF">PSQ19_11535</name>
</gene>
<evidence type="ECO:0000313" key="2">
    <source>
        <dbReference type="Proteomes" id="UP001220530"/>
    </source>
</evidence>
<dbReference type="SUPFAM" id="SSF117396">
    <property type="entry name" value="TM1631-like"/>
    <property type="match status" value="1"/>
</dbReference>